<accession>A0A6G1GR78</accession>
<feature type="domain" description="Membrane anchor Opy2 N-terminal" evidence="3">
    <location>
        <begin position="20"/>
        <end position="54"/>
    </location>
</feature>
<keyword evidence="2" id="KW-1133">Transmembrane helix</keyword>
<feature type="compositionally biased region" description="Basic and acidic residues" evidence="1">
    <location>
        <begin position="285"/>
        <end position="297"/>
    </location>
</feature>
<gene>
    <name evidence="4" type="ORF">K402DRAFT_423822</name>
</gene>
<dbReference type="EMBL" id="ML977176">
    <property type="protein sequence ID" value="KAF1983248.1"/>
    <property type="molecule type" value="Genomic_DNA"/>
</dbReference>
<evidence type="ECO:0000256" key="1">
    <source>
        <dbReference type="SAM" id="MobiDB-lite"/>
    </source>
</evidence>
<sequence>MASTRELTMELPGGHLFKRCVQCPDATPPCPQCGEDEVCSQTAQSCDKCLFSQCVKTSVSGSTNNGITNSPKSGPNIGAIVGGVVGGIVIVGVLAFFIWWTIKKRRRQQQEAMGEYEFPTEKQNDFAMHRSARNSTHTVQSMASTVLTRASNIIQIAYIPGVTNRAGGASSPGLLVPPVPPIPSATTNSQPGTPYSTEDQHFFMPGDLRDSTYSGLSGRESAYTRNSISPSLARSSVATTIYRSNAVVSPTPAQTIVRGKPAIVSVSSKASSPTDNATPPVPSIDHTKYTQDQRDGPSQRPIMIRMPGSSESINKSSPASASQKSGQTIVGKPTALTIVKKGKKTQDDSASQSSSTATSLQGLGLRGISRGPSIAESFDSNATHARAQRSVEQATAAGADSDSETEEGADEHARSRRSLVGHSNPNSSQRDSEITEIQDTPGSVQSPFTDAGALSPGVEGNANGKQRLSAVAEEASRSRRGSKQDVEKAKKERERMEREDGNRSPFEDENEV</sequence>
<feature type="compositionally biased region" description="Polar residues" evidence="1">
    <location>
        <begin position="421"/>
        <end position="448"/>
    </location>
</feature>
<proteinExistence type="predicted"/>
<evidence type="ECO:0000256" key="2">
    <source>
        <dbReference type="SAM" id="Phobius"/>
    </source>
</evidence>
<dbReference type="Pfam" id="PF09463">
    <property type="entry name" value="Opy2"/>
    <property type="match status" value="1"/>
</dbReference>
<evidence type="ECO:0000313" key="4">
    <source>
        <dbReference type="EMBL" id="KAF1983248.1"/>
    </source>
</evidence>
<feature type="compositionally biased region" description="Polar residues" evidence="1">
    <location>
        <begin position="185"/>
        <end position="194"/>
    </location>
</feature>
<feature type="compositionally biased region" description="Polar residues" evidence="1">
    <location>
        <begin position="309"/>
        <end position="328"/>
    </location>
</feature>
<keyword evidence="5" id="KW-1185">Reference proteome</keyword>
<protein>
    <recommendedName>
        <fullName evidence="3">Membrane anchor Opy2 N-terminal domain-containing protein</fullName>
    </recommendedName>
</protein>
<feature type="compositionally biased region" description="Low complexity" evidence="1">
    <location>
        <begin position="348"/>
        <end position="363"/>
    </location>
</feature>
<feature type="transmembrane region" description="Helical" evidence="2">
    <location>
        <begin position="77"/>
        <end position="100"/>
    </location>
</feature>
<feature type="compositionally biased region" description="Polar residues" evidence="1">
    <location>
        <begin position="267"/>
        <end position="277"/>
    </location>
</feature>
<dbReference type="InterPro" id="IPR018571">
    <property type="entry name" value="Membrane_anchor_Opy2_N"/>
</dbReference>
<keyword evidence="2" id="KW-0472">Membrane</keyword>
<feature type="compositionally biased region" description="Basic and acidic residues" evidence="1">
    <location>
        <begin position="474"/>
        <end position="506"/>
    </location>
</feature>
<keyword evidence="2" id="KW-0812">Transmembrane</keyword>
<evidence type="ECO:0000259" key="3">
    <source>
        <dbReference type="Pfam" id="PF09463"/>
    </source>
</evidence>
<dbReference type="Proteomes" id="UP000800041">
    <property type="component" value="Unassembled WGS sequence"/>
</dbReference>
<dbReference type="AlphaFoldDB" id="A0A6G1GR78"/>
<feature type="region of interest" description="Disordered" evidence="1">
    <location>
        <begin position="172"/>
        <end position="194"/>
    </location>
</feature>
<evidence type="ECO:0000313" key="5">
    <source>
        <dbReference type="Proteomes" id="UP000800041"/>
    </source>
</evidence>
<organism evidence="4 5">
    <name type="scientific">Aulographum hederae CBS 113979</name>
    <dbReference type="NCBI Taxonomy" id="1176131"/>
    <lineage>
        <taxon>Eukaryota</taxon>
        <taxon>Fungi</taxon>
        <taxon>Dikarya</taxon>
        <taxon>Ascomycota</taxon>
        <taxon>Pezizomycotina</taxon>
        <taxon>Dothideomycetes</taxon>
        <taxon>Pleosporomycetidae</taxon>
        <taxon>Aulographales</taxon>
        <taxon>Aulographaceae</taxon>
    </lineage>
</organism>
<feature type="region of interest" description="Disordered" evidence="1">
    <location>
        <begin position="267"/>
        <end position="512"/>
    </location>
</feature>
<name>A0A6G1GR78_9PEZI</name>
<reference evidence="4" key="1">
    <citation type="journal article" date="2020" name="Stud. Mycol.">
        <title>101 Dothideomycetes genomes: a test case for predicting lifestyles and emergence of pathogens.</title>
        <authorList>
            <person name="Haridas S."/>
            <person name="Albert R."/>
            <person name="Binder M."/>
            <person name="Bloem J."/>
            <person name="Labutti K."/>
            <person name="Salamov A."/>
            <person name="Andreopoulos B."/>
            <person name="Baker S."/>
            <person name="Barry K."/>
            <person name="Bills G."/>
            <person name="Bluhm B."/>
            <person name="Cannon C."/>
            <person name="Castanera R."/>
            <person name="Culley D."/>
            <person name="Daum C."/>
            <person name="Ezra D."/>
            <person name="Gonzalez J."/>
            <person name="Henrissat B."/>
            <person name="Kuo A."/>
            <person name="Liang C."/>
            <person name="Lipzen A."/>
            <person name="Lutzoni F."/>
            <person name="Magnuson J."/>
            <person name="Mondo S."/>
            <person name="Nolan M."/>
            <person name="Ohm R."/>
            <person name="Pangilinan J."/>
            <person name="Park H.-J."/>
            <person name="Ramirez L."/>
            <person name="Alfaro M."/>
            <person name="Sun H."/>
            <person name="Tritt A."/>
            <person name="Yoshinaga Y."/>
            <person name="Zwiers L.-H."/>
            <person name="Turgeon B."/>
            <person name="Goodwin S."/>
            <person name="Spatafora J."/>
            <person name="Crous P."/>
            <person name="Grigoriev I."/>
        </authorList>
    </citation>
    <scope>NUCLEOTIDE SEQUENCE</scope>
    <source>
        <strain evidence="4">CBS 113979</strain>
    </source>
</reference>
<dbReference type="OrthoDB" id="2402916at2759"/>